<comment type="caution">
    <text evidence="2">The sequence shown here is derived from an EMBL/GenBank/DDBJ whole genome shotgun (WGS) entry which is preliminary data.</text>
</comment>
<reference evidence="2 3" key="1">
    <citation type="journal article" date="2024" name="G3 (Bethesda)">
        <title>Genome assembly of Hibiscus sabdariffa L. provides insights into metabolisms of medicinal natural products.</title>
        <authorList>
            <person name="Kim T."/>
        </authorList>
    </citation>
    <scope>NUCLEOTIDE SEQUENCE [LARGE SCALE GENOMIC DNA]</scope>
    <source>
        <strain evidence="2">TK-2024</strain>
        <tissue evidence="2">Old leaves</tissue>
    </source>
</reference>
<accession>A0ABR2C635</accession>
<evidence type="ECO:0000313" key="3">
    <source>
        <dbReference type="Proteomes" id="UP001472677"/>
    </source>
</evidence>
<feature type="compositionally biased region" description="Polar residues" evidence="1">
    <location>
        <begin position="27"/>
        <end position="36"/>
    </location>
</feature>
<sequence>MDEGLEFLKASLQSKMVLTDVFLSQETTDSQVSPEQTVKLEVEESESSDDGSKSSLAGGRKKPKPNAFVLD</sequence>
<dbReference type="EMBL" id="JBBPBM010000065">
    <property type="protein sequence ID" value="KAK8514870.1"/>
    <property type="molecule type" value="Genomic_DNA"/>
</dbReference>
<organism evidence="2 3">
    <name type="scientific">Hibiscus sabdariffa</name>
    <name type="common">roselle</name>
    <dbReference type="NCBI Taxonomy" id="183260"/>
    <lineage>
        <taxon>Eukaryota</taxon>
        <taxon>Viridiplantae</taxon>
        <taxon>Streptophyta</taxon>
        <taxon>Embryophyta</taxon>
        <taxon>Tracheophyta</taxon>
        <taxon>Spermatophyta</taxon>
        <taxon>Magnoliopsida</taxon>
        <taxon>eudicotyledons</taxon>
        <taxon>Gunneridae</taxon>
        <taxon>Pentapetalae</taxon>
        <taxon>rosids</taxon>
        <taxon>malvids</taxon>
        <taxon>Malvales</taxon>
        <taxon>Malvaceae</taxon>
        <taxon>Malvoideae</taxon>
        <taxon>Hibiscus</taxon>
    </lineage>
</organism>
<evidence type="ECO:0000256" key="1">
    <source>
        <dbReference type="SAM" id="MobiDB-lite"/>
    </source>
</evidence>
<feature type="region of interest" description="Disordered" evidence="1">
    <location>
        <begin position="27"/>
        <end position="71"/>
    </location>
</feature>
<dbReference type="Proteomes" id="UP001472677">
    <property type="component" value="Unassembled WGS sequence"/>
</dbReference>
<protein>
    <submittedName>
        <fullName evidence="2">Uncharacterized protein</fullName>
    </submittedName>
</protein>
<evidence type="ECO:0000313" key="2">
    <source>
        <dbReference type="EMBL" id="KAK8514870.1"/>
    </source>
</evidence>
<gene>
    <name evidence="2" type="ORF">V6N12_001037</name>
</gene>
<name>A0ABR2C635_9ROSI</name>
<keyword evidence="3" id="KW-1185">Reference proteome</keyword>
<proteinExistence type="predicted"/>